<dbReference type="GO" id="GO:0005886">
    <property type="term" value="C:plasma membrane"/>
    <property type="evidence" value="ECO:0007669"/>
    <property type="project" value="TreeGrafter"/>
</dbReference>
<organism evidence="1 2">
    <name type="scientific">Halanaerobacter jeridensis</name>
    <dbReference type="NCBI Taxonomy" id="706427"/>
    <lineage>
        <taxon>Bacteria</taxon>
        <taxon>Bacillati</taxon>
        <taxon>Bacillota</taxon>
        <taxon>Clostridia</taxon>
        <taxon>Halanaerobiales</taxon>
        <taxon>Halobacteroidaceae</taxon>
        <taxon>Halanaerobacter</taxon>
    </lineage>
</organism>
<dbReference type="SUPFAM" id="SSF160544">
    <property type="entry name" value="EscU C-terminal domain-like"/>
    <property type="match status" value="1"/>
</dbReference>
<gene>
    <name evidence="1" type="ORF">JOC47_000348</name>
</gene>
<protein>
    <submittedName>
        <fullName evidence="1">Flagellar biosynthesis protein</fullName>
    </submittedName>
</protein>
<keyword evidence="1" id="KW-0969">Cilium</keyword>
<evidence type="ECO:0000313" key="2">
    <source>
        <dbReference type="Proteomes" id="UP000774000"/>
    </source>
</evidence>
<comment type="caution">
    <text evidence="1">The sequence shown here is derived from an EMBL/GenBank/DDBJ whole genome shotgun (WGS) entry which is preliminary data.</text>
</comment>
<keyword evidence="1" id="KW-0282">Flagellum</keyword>
<dbReference type="AlphaFoldDB" id="A0A938XQ68"/>
<keyword evidence="2" id="KW-1185">Reference proteome</keyword>
<dbReference type="Proteomes" id="UP000774000">
    <property type="component" value="Unassembled WGS sequence"/>
</dbReference>
<dbReference type="Gene3D" id="3.40.1690.10">
    <property type="entry name" value="secretion proteins EscU"/>
    <property type="match status" value="1"/>
</dbReference>
<dbReference type="InterPro" id="IPR006135">
    <property type="entry name" value="T3SS_substrate_exporter"/>
</dbReference>
<dbReference type="InterPro" id="IPR029025">
    <property type="entry name" value="T3SS_substrate_exporter_C"/>
</dbReference>
<dbReference type="PANTHER" id="PTHR30531">
    <property type="entry name" value="FLAGELLAR BIOSYNTHETIC PROTEIN FLHB"/>
    <property type="match status" value="1"/>
</dbReference>
<name>A0A938XQ68_9FIRM</name>
<proteinExistence type="predicted"/>
<dbReference type="EMBL" id="JAFBDQ010000001">
    <property type="protein sequence ID" value="MBM7555524.1"/>
    <property type="molecule type" value="Genomic_DNA"/>
</dbReference>
<keyword evidence="1" id="KW-0966">Cell projection</keyword>
<dbReference type="Pfam" id="PF01312">
    <property type="entry name" value="Bac_export_2"/>
    <property type="match status" value="1"/>
</dbReference>
<reference evidence="1" key="1">
    <citation type="submission" date="2021-01" db="EMBL/GenBank/DDBJ databases">
        <title>Genomic Encyclopedia of Type Strains, Phase IV (KMG-IV): sequencing the most valuable type-strain genomes for metagenomic binning, comparative biology and taxonomic classification.</title>
        <authorList>
            <person name="Goeker M."/>
        </authorList>
    </citation>
    <scope>NUCLEOTIDE SEQUENCE</scope>
    <source>
        <strain evidence="1">DSM 23230</strain>
    </source>
</reference>
<sequence length="93" mass="10299">MSSKNNKENKIPEAAALKYNIEEDNAPNLVAKGTGELAKKIIAQAEENNIPIKEDEDIVQVLLKLELGADIPEELYQAVAEILSFIFEMEDLA</sequence>
<evidence type="ECO:0000313" key="1">
    <source>
        <dbReference type="EMBL" id="MBM7555524.1"/>
    </source>
</evidence>
<dbReference type="PANTHER" id="PTHR30531:SF12">
    <property type="entry name" value="FLAGELLAR BIOSYNTHETIC PROTEIN FLHB"/>
    <property type="match status" value="1"/>
</dbReference>
<accession>A0A938XQ68</accession>
<dbReference type="GO" id="GO:0009306">
    <property type="term" value="P:protein secretion"/>
    <property type="evidence" value="ECO:0007669"/>
    <property type="project" value="InterPro"/>
</dbReference>
<dbReference type="RefSeq" id="WP_204700229.1">
    <property type="nucleotide sequence ID" value="NZ_JAFBDQ010000001.1"/>
</dbReference>